<dbReference type="Gene3D" id="1.20.1600.10">
    <property type="entry name" value="Outer membrane efflux proteins (OEP)"/>
    <property type="match status" value="1"/>
</dbReference>
<dbReference type="Proteomes" id="UP000064967">
    <property type="component" value="Chromosome"/>
</dbReference>
<dbReference type="RefSeq" id="WP_146652632.1">
    <property type="nucleotide sequence ID" value="NZ_CP012333.1"/>
</dbReference>
<dbReference type="PANTHER" id="PTHR30203">
    <property type="entry name" value="OUTER MEMBRANE CATION EFFLUX PROTEIN"/>
    <property type="match status" value="1"/>
</dbReference>
<dbReference type="EMBL" id="CP012333">
    <property type="protein sequence ID" value="AKV01554.1"/>
    <property type="molecule type" value="Genomic_DNA"/>
</dbReference>
<keyword evidence="4" id="KW-1185">Reference proteome</keyword>
<dbReference type="GO" id="GO:0015562">
    <property type="term" value="F:efflux transmembrane transporter activity"/>
    <property type="evidence" value="ECO:0007669"/>
    <property type="project" value="InterPro"/>
</dbReference>
<evidence type="ECO:0000313" key="4">
    <source>
        <dbReference type="Proteomes" id="UP000064967"/>
    </source>
</evidence>
<feature type="signal peptide" evidence="2">
    <location>
        <begin position="1"/>
        <end position="32"/>
    </location>
</feature>
<dbReference type="AlphaFoldDB" id="A0A0K1Q752"/>
<evidence type="ECO:0000256" key="1">
    <source>
        <dbReference type="ARBA" id="ARBA00007613"/>
    </source>
</evidence>
<dbReference type="STRING" id="1391654.AKJ09_08217"/>
<dbReference type="InterPro" id="IPR010131">
    <property type="entry name" value="MdtP/NodT-like"/>
</dbReference>
<dbReference type="Pfam" id="PF02321">
    <property type="entry name" value="OEP"/>
    <property type="match status" value="1"/>
</dbReference>
<proteinExistence type="inferred from homology"/>
<dbReference type="InterPro" id="IPR003423">
    <property type="entry name" value="OMP_efflux"/>
</dbReference>
<sequence>MVVKVRQVRYARQAFALVFGLLAVTTTRSARAEDGARSGACSAIVLANVAGCAMASSAAVRAERFGVDAAKGRRTAAAPWFPANPTLALTASQRHGLTETPANVVNYSASLSQEVAFAGQRASNRRALDAEIGARSEDTTATSRRVIAAAYVAYFDALAARDALVVARRLEQTGEQVLRVTRARADLGVGSALDAEMGEATALRYAQARVEAERRERIALASLSASLGRDPLREGVRVDGVLEPLSGASTVAAAPSSELARQRPEVRAIHHEERAHIERAEAARRSRIPSITFQLFAQNDGFNERVLGGGIALPITLPQPVGHSYIGQIAESEALARQAASRAEQLARSFSGELAEALASYDAARAETALYTPERLTRAESMLFDIAKEIEAGRVAVRDAVVAQRELIDVVRGYIEARRSLSVASVDLLLASGASLEGRQP</sequence>
<dbReference type="SUPFAM" id="SSF56954">
    <property type="entry name" value="Outer membrane efflux proteins (OEP)"/>
    <property type="match status" value="1"/>
</dbReference>
<comment type="similarity">
    <text evidence="1">Belongs to the outer membrane factor (OMF) (TC 1.B.17) family.</text>
</comment>
<organism evidence="3 4">
    <name type="scientific">Labilithrix luteola</name>
    <dbReference type="NCBI Taxonomy" id="1391654"/>
    <lineage>
        <taxon>Bacteria</taxon>
        <taxon>Pseudomonadati</taxon>
        <taxon>Myxococcota</taxon>
        <taxon>Polyangia</taxon>
        <taxon>Polyangiales</taxon>
        <taxon>Labilitrichaceae</taxon>
        <taxon>Labilithrix</taxon>
    </lineage>
</organism>
<reference evidence="3 4" key="1">
    <citation type="submission" date="2015-08" db="EMBL/GenBank/DDBJ databases">
        <authorList>
            <person name="Babu N.S."/>
            <person name="Beckwith C.J."/>
            <person name="Beseler K.G."/>
            <person name="Brison A."/>
            <person name="Carone J.V."/>
            <person name="Caskin T.P."/>
            <person name="Diamond M."/>
            <person name="Durham M.E."/>
            <person name="Foxe J.M."/>
            <person name="Go M."/>
            <person name="Henderson B.A."/>
            <person name="Jones I.B."/>
            <person name="McGettigan J.A."/>
            <person name="Micheletti S.J."/>
            <person name="Nasrallah M.E."/>
            <person name="Ortiz D."/>
            <person name="Piller C.R."/>
            <person name="Privatt S.R."/>
            <person name="Schneider S.L."/>
            <person name="Sharp S."/>
            <person name="Smith T.C."/>
            <person name="Stanton J.D."/>
            <person name="Ullery H.E."/>
            <person name="Wilson R.J."/>
            <person name="Serrano M.G."/>
            <person name="Buck G."/>
            <person name="Lee V."/>
            <person name="Wang Y."/>
            <person name="Carvalho R."/>
            <person name="Voegtly L."/>
            <person name="Shi R."/>
            <person name="Duckworth R."/>
            <person name="Johnson A."/>
            <person name="Loviza R."/>
            <person name="Walstead R."/>
            <person name="Shah Z."/>
            <person name="Kiflezghi M."/>
            <person name="Wade K."/>
            <person name="Ball S.L."/>
            <person name="Bradley K.W."/>
            <person name="Asai D.J."/>
            <person name="Bowman C.A."/>
            <person name="Russell D.A."/>
            <person name="Pope W.H."/>
            <person name="Jacobs-Sera D."/>
            <person name="Hendrix R.W."/>
            <person name="Hatfull G.F."/>
        </authorList>
    </citation>
    <scope>NUCLEOTIDE SEQUENCE [LARGE SCALE GENOMIC DNA]</scope>
    <source>
        <strain evidence="3 4">DSM 27648</strain>
    </source>
</reference>
<dbReference type="KEGG" id="llu:AKJ09_08217"/>
<dbReference type="OrthoDB" id="5513865at2"/>
<evidence type="ECO:0000256" key="2">
    <source>
        <dbReference type="SAM" id="SignalP"/>
    </source>
</evidence>
<dbReference type="PATRIC" id="fig|1391654.3.peg.8330"/>
<keyword evidence="2" id="KW-0732">Signal</keyword>
<evidence type="ECO:0000313" key="3">
    <source>
        <dbReference type="EMBL" id="AKV01554.1"/>
    </source>
</evidence>
<accession>A0A0K1Q752</accession>
<dbReference type="PANTHER" id="PTHR30203:SF24">
    <property type="entry name" value="BLR4935 PROTEIN"/>
    <property type="match status" value="1"/>
</dbReference>
<protein>
    <submittedName>
        <fullName evidence="3">Heavy metal RND efflux outer membrane protein, CzcC family</fullName>
    </submittedName>
</protein>
<name>A0A0K1Q752_9BACT</name>
<feature type="chain" id="PRO_5005466921" evidence="2">
    <location>
        <begin position="33"/>
        <end position="441"/>
    </location>
</feature>
<gene>
    <name evidence="3" type="ORF">AKJ09_08217</name>
</gene>